<gene>
    <name evidence="3" type="ORF">BCR43DRAFT_368423</name>
</gene>
<dbReference type="AlphaFoldDB" id="A0A1X2H467"/>
<evidence type="ECO:0000313" key="4">
    <source>
        <dbReference type="Proteomes" id="UP000242180"/>
    </source>
</evidence>
<protein>
    <submittedName>
        <fullName evidence="3">Uncharacterized protein</fullName>
    </submittedName>
</protein>
<dbReference type="Proteomes" id="UP000242180">
    <property type="component" value="Unassembled WGS sequence"/>
</dbReference>
<evidence type="ECO:0000313" key="3">
    <source>
        <dbReference type="EMBL" id="ORY93187.1"/>
    </source>
</evidence>
<dbReference type="EMBL" id="MCGN01000009">
    <property type="protein sequence ID" value="ORY93187.1"/>
    <property type="molecule type" value="Genomic_DNA"/>
</dbReference>
<keyword evidence="4" id="KW-1185">Reference proteome</keyword>
<keyword evidence="2" id="KW-0812">Transmembrane</keyword>
<keyword evidence="2" id="KW-0472">Membrane</keyword>
<proteinExistence type="predicted"/>
<keyword evidence="2" id="KW-1133">Transmembrane helix</keyword>
<feature type="transmembrane region" description="Helical" evidence="2">
    <location>
        <begin position="143"/>
        <end position="172"/>
    </location>
</feature>
<organism evidence="3 4">
    <name type="scientific">Syncephalastrum racemosum</name>
    <name type="common">Filamentous fungus</name>
    <dbReference type="NCBI Taxonomy" id="13706"/>
    <lineage>
        <taxon>Eukaryota</taxon>
        <taxon>Fungi</taxon>
        <taxon>Fungi incertae sedis</taxon>
        <taxon>Mucoromycota</taxon>
        <taxon>Mucoromycotina</taxon>
        <taxon>Mucoromycetes</taxon>
        <taxon>Mucorales</taxon>
        <taxon>Syncephalastraceae</taxon>
        <taxon>Syncephalastrum</taxon>
    </lineage>
</organism>
<evidence type="ECO:0000256" key="1">
    <source>
        <dbReference type="SAM" id="MobiDB-lite"/>
    </source>
</evidence>
<sequence length="226" mass="25883">MQTTPEKKITKEKGRREGEGGKRTFRLRHSSHARLTLFLLRFPPLLKRREPGKFDSSDPEMTWEFSSILAYRIRFVESREELLASDNKREDPKRLGEVKDETSRARVCLSHSCSCLRKKSVYTLCVCACVWGVCECVCVSQSVLILLFIMTCMYCMVPCICHALTVLSYSHFSFFLVNPTPKKNPPPKKGSRRFLFSFPSLTLSFSFAPLSYATLDINIISPIPHT</sequence>
<accession>A0A1X2H467</accession>
<comment type="caution">
    <text evidence="3">The sequence shown here is derived from an EMBL/GenBank/DDBJ whole genome shotgun (WGS) entry which is preliminary data.</text>
</comment>
<dbReference type="InParanoid" id="A0A1X2H467"/>
<name>A0A1X2H467_SYNRA</name>
<feature type="region of interest" description="Disordered" evidence="1">
    <location>
        <begin position="1"/>
        <end position="22"/>
    </location>
</feature>
<reference evidence="3 4" key="1">
    <citation type="submission" date="2016-07" db="EMBL/GenBank/DDBJ databases">
        <title>Pervasive Adenine N6-methylation of Active Genes in Fungi.</title>
        <authorList>
            <consortium name="DOE Joint Genome Institute"/>
            <person name="Mondo S.J."/>
            <person name="Dannebaum R.O."/>
            <person name="Kuo R.C."/>
            <person name="Labutti K."/>
            <person name="Haridas S."/>
            <person name="Kuo A."/>
            <person name="Salamov A."/>
            <person name="Ahrendt S.R."/>
            <person name="Lipzen A."/>
            <person name="Sullivan W."/>
            <person name="Andreopoulos W.B."/>
            <person name="Clum A."/>
            <person name="Lindquist E."/>
            <person name="Daum C."/>
            <person name="Ramamoorthy G.K."/>
            <person name="Gryganskyi A."/>
            <person name="Culley D."/>
            <person name="Magnuson J.K."/>
            <person name="James T.Y."/>
            <person name="O'Malley M.A."/>
            <person name="Stajich J.E."/>
            <person name="Spatafora J.W."/>
            <person name="Visel A."/>
            <person name="Grigoriev I.V."/>
        </authorList>
    </citation>
    <scope>NUCLEOTIDE SEQUENCE [LARGE SCALE GENOMIC DNA]</scope>
    <source>
        <strain evidence="3 4">NRRL 2496</strain>
    </source>
</reference>
<evidence type="ECO:0000256" key="2">
    <source>
        <dbReference type="SAM" id="Phobius"/>
    </source>
</evidence>